<dbReference type="EC" id="3.1.1.89" evidence="1"/>
<comment type="caution">
    <text evidence="1">The sequence shown here is derived from an EMBL/GenBank/DDBJ whole genome shotgun (WGS) entry which is preliminary data.</text>
</comment>
<name>A0ACC1J604_9FUNG</name>
<dbReference type="EMBL" id="JANBPW010002998">
    <property type="protein sequence ID" value="KAJ1938970.1"/>
    <property type="molecule type" value="Genomic_DNA"/>
</dbReference>
<evidence type="ECO:0000313" key="1">
    <source>
        <dbReference type="EMBL" id="KAJ1938970.1"/>
    </source>
</evidence>
<evidence type="ECO:0000313" key="2">
    <source>
        <dbReference type="Proteomes" id="UP001150603"/>
    </source>
</evidence>
<keyword evidence="2" id="KW-1185">Reference proteome</keyword>
<feature type="non-terminal residue" evidence="1">
    <location>
        <position position="1"/>
    </location>
</feature>
<dbReference type="Proteomes" id="UP001150603">
    <property type="component" value="Unassembled WGS sequence"/>
</dbReference>
<gene>
    <name evidence="1" type="primary">PPE1_2</name>
    <name evidence="1" type="ORF">FBU59_004277</name>
</gene>
<protein>
    <submittedName>
        <fullName evidence="1">Protein phosphatase methylesterase 1</fullName>
        <ecNumber evidence="1">3.1.1.89</ecNumber>
    </submittedName>
</protein>
<proteinExistence type="predicted"/>
<reference evidence="1" key="1">
    <citation type="submission" date="2022-07" db="EMBL/GenBank/DDBJ databases">
        <title>Phylogenomic reconstructions and comparative analyses of Kickxellomycotina fungi.</title>
        <authorList>
            <person name="Reynolds N.K."/>
            <person name="Stajich J.E."/>
            <person name="Barry K."/>
            <person name="Grigoriev I.V."/>
            <person name="Crous P."/>
            <person name="Smith M.E."/>
        </authorList>
    </citation>
    <scope>NUCLEOTIDE SEQUENCE</scope>
    <source>
        <strain evidence="1">NRRL 5244</strain>
    </source>
</reference>
<organism evidence="1 2">
    <name type="scientific">Linderina macrospora</name>
    <dbReference type="NCBI Taxonomy" id="4868"/>
    <lineage>
        <taxon>Eukaryota</taxon>
        <taxon>Fungi</taxon>
        <taxon>Fungi incertae sedis</taxon>
        <taxon>Zoopagomycota</taxon>
        <taxon>Kickxellomycotina</taxon>
        <taxon>Kickxellomycetes</taxon>
        <taxon>Kickxellales</taxon>
        <taxon>Kickxellaceae</taxon>
        <taxon>Linderina</taxon>
    </lineage>
</organism>
<keyword evidence="1" id="KW-0378">Hydrolase</keyword>
<accession>A0ACC1J604</accession>
<sequence>KFWRGWYEGLSKTFSTAPTAKLLILAGTDRLDKELLIAQMQGKFQLEVMPAAGHTIQEDLPSQFGDIVLAFWKRNQRLNIPVKRFPLK</sequence>